<accession>A0A699XFF7</accession>
<organism evidence="2">
    <name type="scientific">Tanacetum cinerariifolium</name>
    <name type="common">Dalmatian daisy</name>
    <name type="synonym">Chrysanthemum cinerariifolium</name>
    <dbReference type="NCBI Taxonomy" id="118510"/>
    <lineage>
        <taxon>Eukaryota</taxon>
        <taxon>Viridiplantae</taxon>
        <taxon>Streptophyta</taxon>
        <taxon>Embryophyta</taxon>
        <taxon>Tracheophyta</taxon>
        <taxon>Spermatophyta</taxon>
        <taxon>Magnoliopsida</taxon>
        <taxon>eudicotyledons</taxon>
        <taxon>Gunneridae</taxon>
        <taxon>Pentapetalae</taxon>
        <taxon>asterids</taxon>
        <taxon>campanulids</taxon>
        <taxon>Asterales</taxon>
        <taxon>Asteraceae</taxon>
        <taxon>Asteroideae</taxon>
        <taxon>Anthemideae</taxon>
        <taxon>Anthemidinae</taxon>
        <taxon>Tanacetum</taxon>
    </lineage>
</organism>
<protein>
    <submittedName>
        <fullName evidence="2">Uncharacterized protein</fullName>
    </submittedName>
</protein>
<reference evidence="2" key="1">
    <citation type="journal article" date="2019" name="Sci. Rep.">
        <title>Draft genome of Tanacetum cinerariifolium, the natural source of mosquito coil.</title>
        <authorList>
            <person name="Yamashiro T."/>
            <person name="Shiraishi A."/>
            <person name="Satake H."/>
            <person name="Nakayama K."/>
        </authorList>
    </citation>
    <scope>NUCLEOTIDE SEQUENCE</scope>
</reference>
<gene>
    <name evidence="2" type="ORF">Tci_928555</name>
</gene>
<evidence type="ECO:0000256" key="1">
    <source>
        <dbReference type="SAM" id="MobiDB-lite"/>
    </source>
</evidence>
<sequence length="82" mass="8960">PLAAVDHGRRIVHRRRRPRRAARPARADSGARRAAGSEEPRAGHRAGGGQGHHRKLRRAADLGRFGTGRRGVQDSVCDLRVS</sequence>
<dbReference type="EMBL" id="BKCJ011831198">
    <property type="protein sequence ID" value="GFD56586.1"/>
    <property type="molecule type" value="Genomic_DNA"/>
</dbReference>
<evidence type="ECO:0000313" key="2">
    <source>
        <dbReference type="EMBL" id="GFD56586.1"/>
    </source>
</evidence>
<feature type="compositionally biased region" description="Basic and acidic residues" evidence="1">
    <location>
        <begin position="25"/>
        <end position="42"/>
    </location>
</feature>
<proteinExistence type="predicted"/>
<feature type="non-terminal residue" evidence="2">
    <location>
        <position position="1"/>
    </location>
</feature>
<dbReference type="AlphaFoldDB" id="A0A699XFF7"/>
<name>A0A699XFF7_TANCI</name>
<feature type="region of interest" description="Disordered" evidence="1">
    <location>
        <begin position="1"/>
        <end position="82"/>
    </location>
</feature>
<feature type="compositionally biased region" description="Basic residues" evidence="1">
    <location>
        <begin position="10"/>
        <end position="23"/>
    </location>
</feature>
<comment type="caution">
    <text evidence="2">The sequence shown here is derived from an EMBL/GenBank/DDBJ whole genome shotgun (WGS) entry which is preliminary data.</text>
</comment>